<protein>
    <recommendedName>
        <fullName evidence="3">Oxo-4-hydroxy-4-carboxy-5-ureidoimidazoline decarboxylase domain-containing protein</fullName>
    </recommendedName>
</protein>
<dbReference type="InterPro" id="IPR018020">
    <property type="entry name" value="OHCU_decarboxylase"/>
</dbReference>
<dbReference type="OrthoDB" id="5398391at2759"/>
<dbReference type="Pfam" id="PF09349">
    <property type="entry name" value="OHCU_decarbox"/>
    <property type="match status" value="1"/>
</dbReference>
<dbReference type="SUPFAM" id="SSF158694">
    <property type="entry name" value="UraD-Like"/>
    <property type="match status" value="1"/>
</dbReference>
<evidence type="ECO:0000313" key="5">
    <source>
        <dbReference type="Proteomes" id="UP000769157"/>
    </source>
</evidence>
<dbReference type="GeneID" id="70232062"/>
<reference evidence="4" key="1">
    <citation type="journal article" date="2021" name="Open Biol.">
        <title>Shared evolutionary footprints suggest mitochondrial oxidative damage underlies multiple complex I losses in fungi.</title>
        <authorList>
            <person name="Schikora-Tamarit M.A."/>
            <person name="Marcet-Houben M."/>
            <person name="Nosek J."/>
            <person name="Gabaldon T."/>
        </authorList>
    </citation>
    <scope>NUCLEOTIDE SEQUENCE</scope>
    <source>
        <strain evidence="4">CBS6075</strain>
    </source>
</reference>
<evidence type="ECO:0000259" key="3">
    <source>
        <dbReference type="Pfam" id="PF09349"/>
    </source>
</evidence>
<proteinExistence type="predicted"/>
<organism evidence="4 5">
    <name type="scientific">Ogataea philodendri</name>
    <dbReference type="NCBI Taxonomy" id="1378263"/>
    <lineage>
        <taxon>Eukaryota</taxon>
        <taxon>Fungi</taxon>
        <taxon>Dikarya</taxon>
        <taxon>Ascomycota</taxon>
        <taxon>Saccharomycotina</taxon>
        <taxon>Pichiomycetes</taxon>
        <taxon>Pichiales</taxon>
        <taxon>Pichiaceae</taxon>
        <taxon>Ogataea</taxon>
    </lineage>
</organism>
<keyword evidence="1" id="KW-0659">Purine metabolism</keyword>
<evidence type="ECO:0000313" key="4">
    <source>
        <dbReference type="EMBL" id="KAH3671908.1"/>
    </source>
</evidence>
<dbReference type="PANTHER" id="PTHR37987">
    <property type="entry name" value="CHROMOSOME 9, WHOLE GENOME SHOTGUN SEQUENCE"/>
    <property type="match status" value="1"/>
</dbReference>
<dbReference type="InterPro" id="IPR036778">
    <property type="entry name" value="OHCU_decarboxylase_sf"/>
</dbReference>
<feature type="domain" description="Oxo-4-hydroxy-4-carboxy-5-ureidoimidazoline decarboxylase" evidence="3">
    <location>
        <begin position="13"/>
        <end position="177"/>
    </location>
</feature>
<dbReference type="GO" id="GO:0006144">
    <property type="term" value="P:purine nucleobase metabolic process"/>
    <property type="evidence" value="ECO:0007669"/>
    <property type="project" value="UniProtKB-KW"/>
</dbReference>
<keyword evidence="5" id="KW-1185">Reference proteome</keyword>
<sequence>MSLPPSTSLDQSDAQTLKFVLDTLFEPCDTLKGYLIPLLFPKSYSSYSQLIETARTLLLDLFDKYSKDPALKPTIDKIVSAHPRLGPPKNPNTKLSAHSSKEQAQLNADPVLAQKLVELNDLYEQTFPGLRFVVFVNGRSRDQIMENMNSRIKRNNINLEIQEAFNAMCDIALDRANKLQHKL</sequence>
<dbReference type="RefSeq" id="XP_046065023.1">
    <property type="nucleotide sequence ID" value="XM_046209109.1"/>
</dbReference>
<dbReference type="Gene3D" id="1.10.3330.10">
    <property type="entry name" value="Oxo-4-hydroxy-4-carboxy-5-ureidoimidazoline decarboxylase"/>
    <property type="match status" value="1"/>
</dbReference>
<reference evidence="4" key="2">
    <citation type="submission" date="2021-01" db="EMBL/GenBank/DDBJ databases">
        <authorList>
            <person name="Schikora-Tamarit M.A."/>
        </authorList>
    </citation>
    <scope>NUCLEOTIDE SEQUENCE</scope>
    <source>
        <strain evidence="4">CBS6075</strain>
    </source>
</reference>
<dbReference type="Proteomes" id="UP000769157">
    <property type="component" value="Unassembled WGS sequence"/>
</dbReference>
<dbReference type="PANTHER" id="PTHR37987:SF1">
    <property type="entry name" value="OXO-4-HYDROXY-4-CARBOXY-5-UREIDOIMIDAZOLINE DECARBOXYLASE DOMAIN-CONTAINING PROTEIN"/>
    <property type="match status" value="1"/>
</dbReference>
<dbReference type="EMBL" id="JAEUBE010000042">
    <property type="protein sequence ID" value="KAH3671908.1"/>
    <property type="molecule type" value="Genomic_DNA"/>
</dbReference>
<evidence type="ECO:0000256" key="1">
    <source>
        <dbReference type="ARBA" id="ARBA00022631"/>
    </source>
</evidence>
<feature type="region of interest" description="Disordered" evidence="2">
    <location>
        <begin position="80"/>
        <end position="99"/>
    </location>
</feature>
<name>A0A9P8PGL3_9ASCO</name>
<dbReference type="AlphaFoldDB" id="A0A9P8PGL3"/>
<evidence type="ECO:0000256" key="2">
    <source>
        <dbReference type="SAM" id="MobiDB-lite"/>
    </source>
</evidence>
<accession>A0A9P8PGL3</accession>
<gene>
    <name evidence="4" type="ORF">OGAPHI_000094</name>
</gene>
<comment type="caution">
    <text evidence="4">The sequence shown here is derived from an EMBL/GenBank/DDBJ whole genome shotgun (WGS) entry which is preliminary data.</text>
</comment>